<dbReference type="EMBL" id="KZ826323">
    <property type="protein sequence ID" value="PYI10113.1"/>
    <property type="molecule type" value="Genomic_DNA"/>
</dbReference>
<dbReference type="OrthoDB" id="2533647at2759"/>
<protein>
    <recommendedName>
        <fullName evidence="1">SnoaL-like domain-containing protein</fullName>
    </recommendedName>
</protein>
<name>A0A319FM04_ASPSB</name>
<evidence type="ECO:0000259" key="1">
    <source>
        <dbReference type="Pfam" id="PF13577"/>
    </source>
</evidence>
<dbReference type="Gene3D" id="3.10.450.50">
    <property type="match status" value="1"/>
</dbReference>
<dbReference type="SUPFAM" id="SSF54427">
    <property type="entry name" value="NTF2-like"/>
    <property type="match status" value="1"/>
</dbReference>
<reference evidence="2 3" key="1">
    <citation type="submission" date="2018-02" db="EMBL/GenBank/DDBJ databases">
        <title>The genomes of Aspergillus section Nigri reveals drivers in fungal speciation.</title>
        <authorList>
            <consortium name="DOE Joint Genome Institute"/>
            <person name="Vesth T.C."/>
            <person name="Nybo J."/>
            <person name="Theobald S."/>
            <person name="Brandl J."/>
            <person name="Frisvad J.C."/>
            <person name="Nielsen K.F."/>
            <person name="Lyhne E.K."/>
            <person name="Kogle M.E."/>
            <person name="Kuo A."/>
            <person name="Riley R."/>
            <person name="Clum A."/>
            <person name="Nolan M."/>
            <person name="Lipzen A."/>
            <person name="Salamov A."/>
            <person name="Henrissat B."/>
            <person name="Wiebenga A."/>
            <person name="De vries R.P."/>
            <person name="Grigoriev I.V."/>
            <person name="Mortensen U.H."/>
            <person name="Andersen M.R."/>
            <person name="Baker S.E."/>
        </authorList>
    </citation>
    <scope>NUCLEOTIDE SEQUENCE [LARGE SCALE GENOMIC DNA]</scope>
    <source>
        <strain evidence="2 3">CBS 121057</strain>
    </source>
</reference>
<feature type="domain" description="SnoaL-like" evidence="1">
    <location>
        <begin position="35"/>
        <end position="158"/>
    </location>
</feature>
<accession>A0A319FM04</accession>
<dbReference type="Pfam" id="PF13577">
    <property type="entry name" value="SnoaL_4"/>
    <property type="match status" value="1"/>
</dbReference>
<dbReference type="InterPro" id="IPR037401">
    <property type="entry name" value="SnoaL-like"/>
</dbReference>
<dbReference type="AlphaFoldDB" id="A0A319FM04"/>
<dbReference type="InterPro" id="IPR032710">
    <property type="entry name" value="NTF2-like_dom_sf"/>
</dbReference>
<evidence type="ECO:0000313" key="3">
    <source>
        <dbReference type="Proteomes" id="UP000248423"/>
    </source>
</evidence>
<proteinExistence type="predicted"/>
<gene>
    <name evidence="2" type="ORF">BO78DRAFT_454846</name>
</gene>
<organism evidence="2 3">
    <name type="scientific">Aspergillus sclerotiicarbonarius (strain CBS 121057 / IBT 28362)</name>
    <dbReference type="NCBI Taxonomy" id="1448318"/>
    <lineage>
        <taxon>Eukaryota</taxon>
        <taxon>Fungi</taxon>
        <taxon>Dikarya</taxon>
        <taxon>Ascomycota</taxon>
        <taxon>Pezizomycotina</taxon>
        <taxon>Eurotiomycetes</taxon>
        <taxon>Eurotiomycetidae</taxon>
        <taxon>Eurotiales</taxon>
        <taxon>Aspergillaceae</taxon>
        <taxon>Aspergillus</taxon>
        <taxon>Aspergillus subgen. Circumdati</taxon>
    </lineage>
</organism>
<evidence type="ECO:0000313" key="2">
    <source>
        <dbReference type="EMBL" id="PYI10113.1"/>
    </source>
</evidence>
<keyword evidence="3" id="KW-1185">Reference proteome</keyword>
<dbReference type="Proteomes" id="UP000248423">
    <property type="component" value="Unassembled WGS sequence"/>
</dbReference>
<dbReference type="VEuPathDB" id="FungiDB:BO78DRAFT_454846"/>
<sequence>MTITKDHYPTIEPPKSTYLPHALRNNSRGIDLDKEALERFKIREICEGWGSYRDAAEWQNYLSMFFPDAYIITSWHTGSLDTFLQASKDAFARGPGFMYILHRMLGCAVETDEELTRAVCKMKVTITVRFNIDGVETDVDSDCRFFFFLEKREGRWGVVFFTLLFDKDRLVPVNPGRVLKVPEEEVERFPSGYRYLAWAEEKVGVNVRLDLDAHGPEKNALYAKCKGWLEGEDVLVSVDGGNGHRFSKGIYRSICFDFAQGIWSEASPT</sequence>